<dbReference type="AlphaFoldDB" id="A0A421DNQ6"/>
<gene>
    <name evidence="1" type="ORF">BIY29_10140</name>
</gene>
<dbReference type="Proteomes" id="UP000285648">
    <property type="component" value="Unassembled WGS sequence"/>
</dbReference>
<evidence type="ECO:0000313" key="1">
    <source>
        <dbReference type="EMBL" id="RLM23652.1"/>
    </source>
</evidence>
<sequence length="98" mass="10751">MKYQDFLREDRRLVILRILSELPGYRANSSLIYSALVQFGHSPSRDQVKSELRWLEEQGLVSIEDVGPVLVATETERGADVAAGRATVPGVKRPGAGG</sequence>
<dbReference type="EMBL" id="MJLZ01000020">
    <property type="protein sequence ID" value="RLM23652.1"/>
    <property type="molecule type" value="Genomic_DNA"/>
</dbReference>
<keyword evidence="2" id="KW-1185">Reference proteome</keyword>
<comment type="caution">
    <text evidence="1">The sequence shown here is derived from an EMBL/GenBank/DDBJ whole genome shotgun (WGS) entry which is preliminary data.</text>
</comment>
<organism evidence="1 2">
    <name type="scientific">Brenneria alni</name>
    <dbReference type="NCBI Taxonomy" id="71656"/>
    <lineage>
        <taxon>Bacteria</taxon>
        <taxon>Pseudomonadati</taxon>
        <taxon>Pseudomonadota</taxon>
        <taxon>Gammaproteobacteria</taxon>
        <taxon>Enterobacterales</taxon>
        <taxon>Pectobacteriaceae</taxon>
        <taxon>Brenneria</taxon>
    </lineage>
</organism>
<dbReference type="RefSeq" id="WP_121575073.1">
    <property type="nucleotide sequence ID" value="NZ_MJLZ01000020.1"/>
</dbReference>
<reference evidence="1 2" key="1">
    <citation type="submission" date="2016-09" db="EMBL/GenBank/DDBJ databases">
        <authorList>
            <person name="Doonan J."/>
            <person name="Pachebat J.A."/>
            <person name="Golyshin P.N."/>
            <person name="Denman S."/>
            <person name="Mcdonald J.E."/>
        </authorList>
    </citation>
    <scope>NUCLEOTIDE SEQUENCE [LARGE SCALE GENOMIC DNA]</scope>
    <source>
        <strain evidence="1 2">NCPPB 3934</strain>
    </source>
</reference>
<accession>A0A421DNQ6</accession>
<dbReference type="OrthoDB" id="7855192at2"/>
<evidence type="ECO:0000313" key="2">
    <source>
        <dbReference type="Proteomes" id="UP000285648"/>
    </source>
</evidence>
<proteinExistence type="predicted"/>
<name>A0A421DNQ6_9GAMM</name>
<protein>
    <recommendedName>
        <fullName evidence="3">ArsR family transcriptional regulator</fullName>
    </recommendedName>
</protein>
<evidence type="ECO:0008006" key="3">
    <source>
        <dbReference type="Google" id="ProtNLM"/>
    </source>
</evidence>